<dbReference type="GO" id="GO:0032259">
    <property type="term" value="P:methylation"/>
    <property type="evidence" value="ECO:0007669"/>
    <property type="project" value="InterPro"/>
</dbReference>
<dbReference type="InterPro" id="IPR029063">
    <property type="entry name" value="SAM-dependent_MTases_sf"/>
</dbReference>
<gene>
    <name evidence="1" type="ORF">ENY07_00780</name>
</gene>
<dbReference type="InterPro" id="IPR002052">
    <property type="entry name" value="DNA_methylase_N6_adenine_CS"/>
</dbReference>
<accession>A0A8J4H8E5</accession>
<reference evidence="1" key="1">
    <citation type="journal article" date="2020" name="mSystems">
        <title>Genome- and Community-Level Interaction Insights into Carbon Utilization and Element Cycling Functions of Hydrothermarchaeota in Hydrothermal Sediment.</title>
        <authorList>
            <person name="Zhou Z."/>
            <person name="Liu Y."/>
            <person name="Xu W."/>
            <person name="Pan J."/>
            <person name="Luo Z.H."/>
            <person name="Li M."/>
        </authorList>
    </citation>
    <scope>NUCLEOTIDE SEQUENCE</scope>
    <source>
        <strain evidence="1">SpSt-997</strain>
    </source>
</reference>
<evidence type="ECO:0000313" key="1">
    <source>
        <dbReference type="EMBL" id="HGC41753.1"/>
    </source>
</evidence>
<proteinExistence type="predicted"/>
<protein>
    <submittedName>
        <fullName evidence="1">Uncharacterized protein</fullName>
    </submittedName>
</protein>
<dbReference type="GO" id="GO:0008168">
    <property type="term" value="F:methyltransferase activity"/>
    <property type="evidence" value="ECO:0007669"/>
    <property type="project" value="InterPro"/>
</dbReference>
<organism evidence="1">
    <name type="scientific">Acidicaldus sp</name>
    <dbReference type="NCBI Taxonomy" id="1872105"/>
    <lineage>
        <taxon>Bacteria</taxon>
        <taxon>Pseudomonadati</taxon>
        <taxon>Pseudomonadota</taxon>
        <taxon>Alphaproteobacteria</taxon>
        <taxon>Acetobacterales</taxon>
        <taxon>Acetobacteraceae</taxon>
        <taxon>Acidicaldus</taxon>
    </lineage>
</organism>
<dbReference type="PROSITE" id="PS00092">
    <property type="entry name" value="N6_MTASE"/>
    <property type="match status" value="1"/>
</dbReference>
<dbReference type="GO" id="GO:0003676">
    <property type="term" value="F:nucleic acid binding"/>
    <property type="evidence" value="ECO:0007669"/>
    <property type="project" value="InterPro"/>
</dbReference>
<dbReference type="AlphaFoldDB" id="A0A8J4H8E5"/>
<comment type="caution">
    <text evidence="1">The sequence shown here is derived from an EMBL/GenBank/DDBJ whole genome shotgun (WGS) entry which is preliminary data.</text>
</comment>
<dbReference type="EMBL" id="DTQM01000014">
    <property type="protein sequence ID" value="HGC41753.1"/>
    <property type="molecule type" value="Genomic_DNA"/>
</dbReference>
<dbReference type="SUPFAM" id="SSF53335">
    <property type="entry name" value="S-adenosyl-L-methionine-dependent methyltransferases"/>
    <property type="match status" value="1"/>
</dbReference>
<name>A0A8J4H8E5_9PROT</name>
<sequence length="216" mass="24684">MHWQDRIENYARETGFPQCLFIGPDGRVVGTWIMGNDYRVKSAYYGGYPAGYLRRIRALFPDKKSILHLFSGQIDLTVFPGDTVDINPKLKPTYVDDAQTLKAVPLEKYDLVLADPPYSIEDADHYQTTMVKRNLVMRALRRLPVGAHVVWLDQVLPMYRKDAFAIDAAIGMWKSTNHRFRGITIFRRSDQAISHNVASATKRRIAAKSERLGNRA</sequence>